<reference evidence="4 5" key="1">
    <citation type="journal article" date="2016" name="Nat. Commun.">
        <title>Ectomycorrhizal ecology is imprinted in the genome of the dominant symbiotic fungus Cenococcum geophilum.</title>
        <authorList>
            <consortium name="DOE Joint Genome Institute"/>
            <person name="Peter M."/>
            <person name="Kohler A."/>
            <person name="Ohm R.A."/>
            <person name="Kuo A."/>
            <person name="Krutzmann J."/>
            <person name="Morin E."/>
            <person name="Arend M."/>
            <person name="Barry K.W."/>
            <person name="Binder M."/>
            <person name="Choi C."/>
            <person name="Clum A."/>
            <person name="Copeland A."/>
            <person name="Grisel N."/>
            <person name="Haridas S."/>
            <person name="Kipfer T."/>
            <person name="LaButti K."/>
            <person name="Lindquist E."/>
            <person name="Lipzen A."/>
            <person name="Maire R."/>
            <person name="Meier B."/>
            <person name="Mihaltcheva S."/>
            <person name="Molinier V."/>
            <person name="Murat C."/>
            <person name="Poggeler S."/>
            <person name="Quandt C.A."/>
            <person name="Sperisen C."/>
            <person name="Tritt A."/>
            <person name="Tisserant E."/>
            <person name="Crous P.W."/>
            <person name="Henrissat B."/>
            <person name="Nehls U."/>
            <person name="Egli S."/>
            <person name="Spatafora J.W."/>
            <person name="Grigoriev I.V."/>
            <person name="Martin F.M."/>
        </authorList>
    </citation>
    <scope>NUCLEOTIDE SEQUENCE [LARGE SCALE GENOMIC DNA]</scope>
    <source>
        <strain evidence="4 5">CBS 459.81</strain>
    </source>
</reference>
<protein>
    <recommendedName>
        <fullName evidence="3">Wbp11/ELF5/Saf1 N-terminal domain-containing protein</fullName>
    </recommendedName>
</protein>
<dbReference type="InterPro" id="IPR019007">
    <property type="entry name" value="Wbp11/ELF5/Saf1_N"/>
</dbReference>
<name>A0A8E2E9K9_9PEZI</name>
<sequence>MAKEKTINPAQAARKAEKQRALKKSKAQLQAQRTEKLARRNPERLQREVDDLKSQEQSGNLRPHDRQRLAQLEKDVAAIKKAREALGDRAPKFGGGGGGEHRDERRDSRGGGVLGKRRRDGGKSRQGDGESSSETDEDARNIPMPKDTPPPIPRQDRHRKPQPGNANDTLMGQPRITHALPPKPVAKIVYEAAPQLRDLRKEATTGLVPTAVQNKLKLAEGKVQGRLLEPEELDKLEREGYRSTEKAAEVTRQEDGYGAMKKNVESVNIDFDAEEEALERELRQIEMEALREEGLKDAEKAVDAAVEEAKYSMMGAESLGKIKGITSEGEIAEKNLRHVQMEEVEDGDI</sequence>
<accession>A0A8E2E9K9</accession>
<keyword evidence="5" id="KW-1185">Reference proteome</keyword>
<evidence type="ECO:0000259" key="3">
    <source>
        <dbReference type="Pfam" id="PF09429"/>
    </source>
</evidence>
<keyword evidence="1" id="KW-0175">Coiled coil</keyword>
<proteinExistence type="predicted"/>
<organism evidence="4 5">
    <name type="scientific">Lepidopterella palustris CBS 459.81</name>
    <dbReference type="NCBI Taxonomy" id="1314670"/>
    <lineage>
        <taxon>Eukaryota</taxon>
        <taxon>Fungi</taxon>
        <taxon>Dikarya</taxon>
        <taxon>Ascomycota</taxon>
        <taxon>Pezizomycotina</taxon>
        <taxon>Dothideomycetes</taxon>
        <taxon>Pleosporomycetidae</taxon>
        <taxon>Mytilinidiales</taxon>
        <taxon>Argynnaceae</taxon>
        <taxon>Lepidopterella</taxon>
    </lineage>
</organism>
<dbReference type="OrthoDB" id="5597581at2759"/>
<evidence type="ECO:0000313" key="4">
    <source>
        <dbReference type="EMBL" id="OCK79749.1"/>
    </source>
</evidence>
<gene>
    <name evidence="4" type="ORF">K432DRAFT_382772</name>
</gene>
<evidence type="ECO:0000256" key="2">
    <source>
        <dbReference type="SAM" id="MobiDB-lite"/>
    </source>
</evidence>
<feature type="compositionally biased region" description="Basic and acidic residues" evidence="2">
    <location>
        <begin position="33"/>
        <end position="54"/>
    </location>
</feature>
<dbReference type="EMBL" id="KV744989">
    <property type="protein sequence ID" value="OCK79749.1"/>
    <property type="molecule type" value="Genomic_DNA"/>
</dbReference>
<dbReference type="GO" id="GO:0006396">
    <property type="term" value="P:RNA processing"/>
    <property type="evidence" value="ECO:0007669"/>
    <property type="project" value="InterPro"/>
</dbReference>
<evidence type="ECO:0000313" key="5">
    <source>
        <dbReference type="Proteomes" id="UP000250266"/>
    </source>
</evidence>
<dbReference type="Pfam" id="PF09429">
    <property type="entry name" value="Wbp11"/>
    <property type="match status" value="1"/>
</dbReference>
<evidence type="ECO:0000256" key="1">
    <source>
        <dbReference type="SAM" id="Coils"/>
    </source>
</evidence>
<feature type="coiled-coil region" evidence="1">
    <location>
        <begin position="268"/>
        <end position="295"/>
    </location>
</feature>
<feature type="domain" description="Wbp11/ELF5/Saf1 N-terminal" evidence="3">
    <location>
        <begin position="4"/>
        <end position="81"/>
    </location>
</feature>
<dbReference type="Proteomes" id="UP000250266">
    <property type="component" value="Unassembled WGS sequence"/>
</dbReference>
<feature type="region of interest" description="Disordered" evidence="2">
    <location>
        <begin position="1"/>
        <end position="182"/>
    </location>
</feature>
<feature type="compositionally biased region" description="Basic and acidic residues" evidence="2">
    <location>
        <begin position="99"/>
        <end position="109"/>
    </location>
</feature>
<feature type="compositionally biased region" description="Basic and acidic residues" evidence="2">
    <location>
        <begin position="62"/>
        <end position="91"/>
    </location>
</feature>
<dbReference type="AlphaFoldDB" id="A0A8E2E9K9"/>